<feature type="signal peptide" evidence="3">
    <location>
        <begin position="1"/>
        <end position="25"/>
    </location>
</feature>
<keyword evidence="3" id="KW-0732">Signal</keyword>
<dbReference type="InterPro" id="IPR000184">
    <property type="entry name" value="Bac_surfAg_D15"/>
</dbReference>
<name>A0ABS2BFD3_9NEIS</name>
<evidence type="ECO:0000313" key="6">
    <source>
        <dbReference type="Proteomes" id="UP000809431"/>
    </source>
</evidence>
<dbReference type="RefSeq" id="WP_203536028.1">
    <property type="nucleotide sequence ID" value="NZ_JAESND010000001.1"/>
</dbReference>
<evidence type="ECO:0000259" key="4">
    <source>
        <dbReference type="Pfam" id="PF01103"/>
    </source>
</evidence>
<proteinExistence type="predicted"/>
<keyword evidence="2" id="KW-0472">Membrane</keyword>
<evidence type="ECO:0000256" key="1">
    <source>
        <dbReference type="ARBA" id="ARBA00004370"/>
    </source>
</evidence>
<feature type="chain" id="PRO_5046384946" evidence="3">
    <location>
        <begin position="26"/>
        <end position="395"/>
    </location>
</feature>
<accession>A0ABS2BFD3</accession>
<reference evidence="5 6" key="1">
    <citation type="submission" date="2021-01" db="EMBL/GenBank/DDBJ databases">
        <title>Draft Genome Sequence and Polyhydroxyalkanoate Biosynthetic Potential of Jeongeupia naejangsanensis Type Strain DSM 24253.</title>
        <authorList>
            <person name="Turrini P."/>
            <person name="Artuso I."/>
            <person name="Lugli G.A."/>
            <person name="Frangipani E."/>
            <person name="Ventura M."/>
            <person name="Visca P."/>
        </authorList>
    </citation>
    <scope>NUCLEOTIDE SEQUENCE [LARGE SCALE GENOMIC DNA]</scope>
    <source>
        <strain evidence="5 6">DSM 24253</strain>
    </source>
</reference>
<dbReference type="Gene3D" id="2.40.160.50">
    <property type="entry name" value="membrane protein fhac: a member of the omp85/tpsb transporter family"/>
    <property type="match status" value="1"/>
</dbReference>
<dbReference type="EMBL" id="JAESND010000001">
    <property type="protein sequence ID" value="MBM3114327.1"/>
    <property type="molecule type" value="Genomic_DNA"/>
</dbReference>
<comment type="subcellular location">
    <subcellularLocation>
        <location evidence="1">Membrane</location>
    </subcellularLocation>
</comment>
<feature type="domain" description="Bacterial surface antigen (D15)" evidence="4">
    <location>
        <begin position="107"/>
        <end position="289"/>
    </location>
</feature>
<evidence type="ECO:0000313" key="5">
    <source>
        <dbReference type="EMBL" id="MBM3114327.1"/>
    </source>
</evidence>
<dbReference type="Pfam" id="PF01103">
    <property type="entry name" value="Omp85"/>
    <property type="match status" value="1"/>
</dbReference>
<keyword evidence="6" id="KW-1185">Reference proteome</keyword>
<comment type="caution">
    <text evidence="5">The sequence shown here is derived from an EMBL/GenBank/DDBJ whole genome shotgun (WGS) entry which is preliminary data.</text>
</comment>
<evidence type="ECO:0000256" key="2">
    <source>
        <dbReference type="ARBA" id="ARBA00023136"/>
    </source>
</evidence>
<organism evidence="5 6">
    <name type="scientific">Jeongeupia naejangsanensis</name>
    <dbReference type="NCBI Taxonomy" id="613195"/>
    <lineage>
        <taxon>Bacteria</taxon>
        <taxon>Pseudomonadati</taxon>
        <taxon>Pseudomonadota</taxon>
        <taxon>Betaproteobacteria</taxon>
        <taxon>Neisseriales</taxon>
        <taxon>Chitinibacteraceae</taxon>
        <taxon>Jeongeupia</taxon>
    </lineage>
</organism>
<gene>
    <name evidence="5" type="ORF">JMJ54_00680</name>
</gene>
<evidence type="ECO:0000256" key="3">
    <source>
        <dbReference type="SAM" id="SignalP"/>
    </source>
</evidence>
<protein>
    <submittedName>
        <fullName evidence="5">BamA/TamA family outer membrane protein</fullName>
    </submittedName>
</protein>
<sequence length="395" mass="43002">MTRFVHFRFRWPALVFVAASLTAHADEAQSVAREAASAPAAMPLAASAASAVQVSSAGASAVAAAAPAHSPWLLMPQFSSSPKLDTAAGVLAAYVTRLDERSRPSMFGASAKYTTSDSLVAALFAKTSFDEDRQRLNVYSFLGNINNEYENYLGTGEPAETEDRYRGIFGRYLYRVHGDWFLGAQAVYSDYDLSGKTAETNEAMRETGVTGFTSGGLGAVLVHDSRDSEYKPGKGWYLGINNMAYREALGGEQDFDVYRVDFRYFVTHDNGNVFALRQRNQFSHNAPTGALSTIRLRGYTQGEYLAQNMSSIELEERLRINERWTATAFAGIACLYGDGPDGSSRSCSEGDNRFPSGGVGVQYLLKPEAGLVANLEYAVGKDDNSGLYLKMGYAF</sequence>
<dbReference type="Proteomes" id="UP000809431">
    <property type="component" value="Unassembled WGS sequence"/>
</dbReference>